<reference evidence="2" key="1">
    <citation type="journal article" date="2014" name="Nat. Commun.">
        <title>The rainbow trout genome provides novel insights into evolution after whole-genome duplication in vertebrates.</title>
        <authorList>
            <person name="Berthelot C."/>
            <person name="Brunet F."/>
            <person name="Chalopin D."/>
            <person name="Juanchich A."/>
            <person name="Bernard M."/>
            <person name="Noel B."/>
            <person name="Bento P."/>
            <person name="Da Silva C."/>
            <person name="Labadie K."/>
            <person name="Alberti A."/>
            <person name="Aury J.M."/>
            <person name="Louis A."/>
            <person name="Dehais P."/>
            <person name="Bardou P."/>
            <person name="Montfort J."/>
            <person name="Klopp C."/>
            <person name="Cabau C."/>
            <person name="Gaspin C."/>
            <person name="Thorgaard G.H."/>
            <person name="Boussaha M."/>
            <person name="Quillet E."/>
            <person name="Guyomard R."/>
            <person name="Galiana D."/>
            <person name="Bobe J."/>
            <person name="Volff J.N."/>
            <person name="Genet C."/>
            <person name="Wincker P."/>
            <person name="Jaillon O."/>
            <person name="Roest Crollius H."/>
            <person name="Guiguen Y."/>
        </authorList>
    </citation>
    <scope>NUCLEOTIDE SEQUENCE [LARGE SCALE GENOMIC DNA]</scope>
</reference>
<feature type="non-terminal residue" evidence="2">
    <location>
        <position position="154"/>
    </location>
</feature>
<dbReference type="AlphaFoldDB" id="A0A060Z5C7"/>
<dbReference type="PaxDb" id="8022-A0A060Z5C7"/>
<feature type="compositionally biased region" description="Acidic residues" evidence="1">
    <location>
        <begin position="50"/>
        <end position="59"/>
    </location>
</feature>
<accession>A0A060Z5C7</accession>
<reference evidence="2" key="2">
    <citation type="submission" date="2014-03" db="EMBL/GenBank/DDBJ databases">
        <authorList>
            <person name="Genoscope - CEA"/>
        </authorList>
    </citation>
    <scope>NUCLEOTIDE SEQUENCE</scope>
</reference>
<feature type="region of interest" description="Disordered" evidence="1">
    <location>
        <begin position="38"/>
        <end position="59"/>
    </location>
</feature>
<evidence type="ECO:0000256" key="1">
    <source>
        <dbReference type="SAM" id="MobiDB-lite"/>
    </source>
</evidence>
<organism evidence="2 3">
    <name type="scientific">Oncorhynchus mykiss</name>
    <name type="common">Rainbow trout</name>
    <name type="synonym">Salmo gairdneri</name>
    <dbReference type="NCBI Taxonomy" id="8022"/>
    <lineage>
        <taxon>Eukaryota</taxon>
        <taxon>Metazoa</taxon>
        <taxon>Chordata</taxon>
        <taxon>Craniata</taxon>
        <taxon>Vertebrata</taxon>
        <taxon>Euteleostomi</taxon>
        <taxon>Actinopterygii</taxon>
        <taxon>Neopterygii</taxon>
        <taxon>Teleostei</taxon>
        <taxon>Protacanthopterygii</taxon>
        <taxon>Salmoniformes</taxon>
        <taxon>Salmonidae</taxon>
        <taxon>Salmoninae</taxon>
        <taxon>Oncorhynchus</taxon>
    </lineage>
</organism>
<dbReference type="STRING" id="8022.A0A060Z5C7"/>
<evidence type="ECO:0000313" key="3">
    <source>
        <dbReference type="Proteomes" id="UP000193380"/>
    </source>
</evidence>
<dbReference type="EMBL" id="FR943092">
    <property type="protein sequence ID" value="CDQ99082.1"/>
    <property type="molecule type" value="Genomic_DNA"/>
</dbReference>
<gene>
    <name evidence="2" type="ORF">GSONMT00062497001</name>
</gene>
<evidence type="ECO:0000313" key="2">
    <source>
        <dbReference type="EMBL" id="CDQ99082.1"/>
    </source>
</evidence>
<name>A0A060Z5C7_ONCMY</name>
<protein>
    <submittedName>
        <fullName evidence="2">Uncharacterized protein</fullName>
    </submittedName>
</protein>
<proteinExistence type="predicted"/>
<dbReference type="Proteomes" id="UP000193380">
    <property type="component" value="Unassembled WGS sequence"/>
</dbReference>
<sequence>MAFSTQPGGKLVWEQQFCTPIASAWLVGGGKVTPISLFDDTPYSSRPDAEEQQEEEDEDIMEAARGATESSVYLGMYQGQLYLQSSVKISERFPSKALNGPGPDPDTVPTIRWKPLIRTYFYDCICCLELQCVSAVWSYSVSCLELRVSCLDYS</sequence>